<feature type="compositionally biased region" description="Polar residues" evidence="4">
    <location>
        <begin position="817"/>
        <end position="834"/>
    </location>
</feature>
<dbReference type="SUPFAM" id="SSF56672">
    <property type="entry name" value="DNA/RNA polymerases"/>
    <property type="match status" value="1"/>
</dbReference>
<proteinExistence type="predicted"/>
<dbReference type="Pfam" id="PF25597">
    <property type="entry name" value="SH3_retrovirus"/>
    <property type="match status" value="1"/>
</dbReference>
<dbReference type="Proteomes" id="UP001172457">
    <property type="component" value="Chromosome 1"/>
</dbReference>
<evidence type="ECO:0000259" key="6">
    <source>
        <dbReference type="PROSITE" id="PS50994"/>
    </source>
</evidence>
<feature type="compositionally biased region" description="Basic and acidic residues" evidence="4">
    <location>
        <begin position="929"/>
        <end position="938"/>
    </location>
</feature>
<reference evidence="7" key="1">
    <citation type="submission" date="2023-03" db="EMBL/GenBank/DDBJ databases">
        <title>Chromosome-scale reference genome and RAD-based genetic map of yellow starthistle (Centaurea solstitialis) reveal putative structural variation and QTLs associated with invader traits.</title>
        <authorList>
            <person name="Reatini B."/>
            <person name="Cang F.A."/>
            <person name="Jiang Q."/>
            <person name="Mckibben M.T.W."/>
            <person name="Barker M.S."/>
            <person name="Rieseberg L.H."/>
            <person name="Dlugosch K.M."/>
        </authorList>
    </citation>
    <scope>NUCLEOTIDE SEQUENCE</scope>
    <source>
        <strain evidence="7">CAN-66</strain>
        <tissue evidence="7">Leaf</tissue>
    </source>
</reference>
<feature type="compositionally biased region" description="Polar residues" evidence="4">
    <location>
        <begin position="1596"/>
        <end position="1643"/>
    </location>
</feature>
<accession>A0AA38TV03</accession>
<evidence type="ECO:0000313" key="8">
    <source>
        <dbReference type="Proteomes" id="UP001172457"/>
    </source>
</evidence>
<evidence type="ECO:0000256" key="4">
    <source>
        <dbReference type="SAM" id="MobiDB-lite"/>
    </source>
</evidence>
<keyword evidence="2" id="KW-0479">Metal-binding</keyword>
<feature type="region of interest" description="Disordered" evidence="4">
    <location>
        <begin position="986"/>
        <end position="1023"/>
    </location>
</feature>
<dbReference type="Pfam" id="PF00098">
    <property type="entry name" value="zf-CCHC"/>
    <property type="match status" value="1"/>
</dbReference>
<dbReference type="Pfam" id="PF00665">
    <property type="entry name" value="rve"/>
    <property type="match status" value="1"/>
</dbReference>
<dbReference type="Pfam" id="PF07727">
    <property type="entry name" value="RVT_2"/>
    <property type="match status" value="1"/>
</dbReference>
<feature type="coiled-coil region" evidence="3">
    <location>
        <begin position="703"/>
        <end position="730"/>
    </location>
</feature>
<dbReference type="Pfam" id="PF22936">
    <property type="entry name" value="Pol_BBD"/>
    <property type="match status" value="1"/>
</dbReference>
<dbReference type="SMART" id="SM00343">
    <property type="entry name" value="ZnF_C2HC"/>
    <property type="match status" value="1"/>
</dbReference>
<feature type="domain" description="Integrase catalytic" evidence="6">
    <location>
        <begin position="1217"/>
        <end position="1374"/>
    </location>
</feature>
<keyword evidence="1" id="KW-0378">Hydrolase</keyword>
<dbReference type="InterPro" id="IPR012337">
    <property type="entry name" value="RNaseH-like_sf"/>
</dbReference>
<dbReference type="Pfam" id="PF14223">
    <property type="entry name" value="Retrotran_gag_2"/>
    <property type="match status" value="1"/>
</dbReference>
<evidence type="ECO:0000256" key="1">
    <source>
        <dbReference type="ARBA" id="ARBA00022750"/>
    </source>
</evidence>
<dbReference type="GO" id="GO:0015074">
    <property type="term" value="P:DNA integration"/>
    <property type="evidence" value="ECO:0007669"/>
    <property type="project" value="InterPro"/>
</dbReference>
<dbReference type="PANTHER" id="PTHR11439:SF495">
    <property type="entry name" value="REVERSE TRANSCRIPTASE, RNA-DEPENDENT DNA POLYMERASE-RELATED"/>
    <property type="match status" value="1"/>
</dbReference>
<evidence type="ECO:0000259" key="5">
    <source>
        <dbReference type="PROSITE" id="PS50158"/>
    </source>
</evidence>
<dbReference type="InterPro" id="IPR025724">
    <property type="entry name" value="GAG-pre-integrase_dom"/>
</dbReference>
<feature type="domain" description="CCHC-type" evidence="5">
    <location>
        <begin position="407"/>
        <end position="420"/>
    </location>
</feature>
<feature type="compositionally biased region" description="Low complexity" evidence="4">
    <location>
        <begin position="1469"/>
        <end position="1480"/>
    </location>
</feature>
<feature type="coiled-coil region" evidence="3">
    <location>
        <begin position="562"/>
        <end position="589"/>
    </location>
</feature>
<dbReference type="InterPro" id="IPR043502">
    <property type="entry name" value="DNA/RNA_pol_sf"/>
</dbReference>
<feature type="compositionally biased region" description="Basic and acidic residues" evidence="4">
    <location>
        <begin position="302"/>
        <end position="402"/>
    </location>
</feature>
<dbReference type="SUPFAM" id="SSF57756">
    <property type="entry name" value="Retrovirus zinc finger-like domains"/>
    <property type="match status" value="1"/>
</dbReference>
<gene>
    <name evidence="7" type="ORF">OSB04_002555</name>
</gene>
<evidence type="ECO:0000313" key="7">
    <source>
        <dbReference type="EMBL" id="KAJ9566589.1"/>
    </source>
</evidence>
<dbReference type="InterPro" id="IPR057670">
    <property type="entry name" value="SH3_retrovirus"/>
</dbReference>
<feature type="region of interest" description="Disordered" evidence="4">
    <location>
        <begin position="743"/>
        <end position="762"/>
    </location>
</feature>
<keyword evidence="8" id="KW-1185">Reference proteome</keyword>
<dbReference type="CDD" id="cd09272">
    <property type="entry name" value="RNase_HI_RT_Ty1"/>
    <property type="match status" value="1"/>
</dbReference>
<dbReference type="SUPFAM" id="SSF53098">
    <property type="entry name" value="Ribonuclease H-like"/>
    <property type="match status" value="1"/>
</dbReference>
<feature type="region of interest" description="Disordered" evidence="4">
    <location>
        <begin position="1438"/>
        <end position="1480"/>
    </location>
</feature>
<feature type="compositionally biased region" description="Basic and acidic residues" evidence="4">
    <location>
        <begin position="503"/>
        <end position="515"/>
    </location>
</feature>
<dbReference type="Gene3D" id="4.10.60.10">
    <property type="entry name" value="Zinc finger, CCHC-type"/>
    <property type="match status" value="1"/>
</dbReference>
<feature type="region of interest" description="Disordered" evidence="4">
    <location>
        <begin position="243"/>
        <end position="404"/>
    </location>
</feature>
<evidence type="ECO:0000256" key="3">
    <source>
        <dbReference type="SAM" id="Coils"/>
    </source>
</evidence>
<feature type="compositionally biased region" description="Basic residues" evidence="4">
    <location>
        <begin position="986"/>
        <end position="1004"/>
    </location>
</feature>
<protein>
    <submittedName>
        <fullName evidence="7">Uncharacterized protein</fullName>
    </submittedName>
</protein>
<dbReference type="InterPro" id="IPR013103">
    <property type="entry name" value="RVT_2"/>
</dbReference>
<feature type="compositionally biased region" description="Polar residues" evidence="4">
    <location>
        <begin position="859"/>
        <end position="868"/>
    </location>
</feature>
<dbReference type="InterPro" id="IPR054722">
    <property type="entry name" value="PolX-like_BBD"/>
</dbReference>
<dbReference type="PANTHER" id="PTHR11439">
    <property type="entry name" value="GAG-POL-RELATED RETROTRANSPOSON"/>
    <property type="match status" value="1"/>
</dbReference>
<comment type="caution">
    <text evidence="7">The sequence shown here is derived from an EMBL/GenBank/DDBJ whole genome shotgun (WGS) entry which is preliminary data.</text>
</comment>
<dbReference type="GO" id="GO:0003676">
    <property type="term" value="F:nucleic acid binding"/>
    <property type="evidence" value="ECO:0007669"/>
    <property type="project" value="InterPro"/>
</dbReference>
<keyword evidence="2" id="KW-0862">Zinc</keyword>
<feature type="compositionally biased region" description="Basic residues" evidence="4">
    <location>
        <begin position="871"/>
        <end position="881"/>
    </location>
</feature>
<dbReference type="EMBL" id="JARYMX010000001">
    <property type="protein sequence ID" value="KAJ9566589.1"/>
    <property type="molecule type" value="Genomic_DNA"/>
</dbReference>
<dbReference type="Gene3D" id="3.30.420.10">
    <property type="entry name" value="Ribonuclease H-like superfamily/Ribonuclease H"/>
    <property type="match status" value="1"/>
</dbReference>
<organism evidence="7 8">
    <name type="scientific">Centaurea solstitialis</name>
    <name type="common">yellow star-thistle</name>
    <dbReference type="NCBI Taxonomy" id="347529"/>
    <lineage>
        <taxon>Eukaryota</taxon>
        <taxon>Viridiplantae</taxon>
        <taxon>Streptophyta</taxon>
        <taxon>Embryophyta</taxon>
        <taxon>Tracheophyta</taxon>
        <taxon>Spermatophyta</taxon>
        <taxon>Magnoliopsida</taxon>
        <taxon>eudicotyledons</taxon>
        <taxon>Gunneridae</taxon>
        <taxon>Pentapetalae</taxon>
        <taxon>asterids</taxon>
        <taxon>campanulids</taxon>
        <taxon>Asterales</taxon>
        <taxon>Asteraceae</taxon>
        <taxon>Carduoideae</taxon>
        <taxon>Cardueae</taxon>
        <taxon>Centaureinae</taxon>
        <taxon>Centaurea</taxon>
    </lineage>
</organism>
<dbReference type="InterPro" id="IPR001584">
    <property type="entry name" value="Integrase_cat-core"/>
</dbReference>
<feature type="region of interest" description="Disordered" evidence="4">
    <location>
        <begin position="817"/>
        <end position="943"/>
    </location>
</feature>
<feature type="region of interest" description="Disordered" evidence="4">
    <location>
        <begin position="498"/>
        <end position="520"/>
    </location>
</feature>
<feature type="compositionally biased region" description="Low complexity" evidence="4">
    <location>
        <begin position="1525"/>
        <end position="1551"/>
    </location>
</feature>
<dbReference type="InterPro" id="IPR036875">
    <property type="entry name" value="Znf_CCHC_sf"/>
</dbReference>
<feature type="compositionally biased region" description="Basic and acidic residues" evidence="4">
    <location>
        <begin position="257"/>
        <end position="273"/>
    </location>
</feature>
<feature type="compositionally biased region" description="Polar residues" evidence="4">
    <location>
        <begin position="891"/>
        <end position="922"/>
    </location>
</feature>
<dbReference type="InterPro" id="IPR001878">
    <property type="entry name" value="Znf_CCHC"/>
</dbReference>
<dbReference type="PROSITE" id="PS50158">
    <property type="entry name" value="ZF_CCHC"/>
    <property type="match status" value="1"/>
</dbReference>
<feature type="region of interest" description="Disordered" evidence="4">
    <location>
        <begin position="1523"/>
        <end position="1667"/>
    </location>
</feature>
<keyword evidence="2" id="KW-0863">Zinc-finger</keyword>
<dbReference type="GO" id="GO:0004190">
    <property type="term" value="F:aspartic-type endopeptidase activity"/>
    <property type="evidence" value="ECO:0007669"/>
    <property type="project" value="UniProtKB-KW"/>
</dbReference>
<feature type="compositionally biased region" description="Polar residues" evidence="4">
    <location>
        <begin position="1557"/>
        <end position="1586"/>
    </location>
</feature>
<keyword evidence="1" id="KW-0064">Aspartyl protease</keyword>
<dbReference type="InterPro" id="IPR036397">
    <property type="entry name" value="RNaseH_sf"/>
</dbReference>
<sequence length="2242" mass="254825">MNTRDALAIRSDTRPPVLFRGDFWQWKSRFLDFVAKQPLHKQIMESLKNGPVKYYTEIPAVPDGNPPIVGGIVKKDETNFTPEEANRSLPNEIYANIDCNDTGKAMWDEITSLMHGTEKGIQMKRTNLLTKFATFKGREGELLEDTYHRFCTMINELRKNNLKKSQLDINIQFINSLRSEWRRFASNLQQNRNLEDLDIHESFELLNHNQDEVLEILGTEKKPEKYTDPLALVVDRRQYSSGRSSRYEEDYDIPSDIGERGSESDEEMSDMKKALALITRTMAKRTSRKPLSSNNHRYSSGRRYEARDRYEPRNDARRYERATETDNRRYEDSRERRYEEPRERRYEEGRYEDPRDRRFDEPKRYERKPEPRRYEQGGRTDYQKPEEAAKPEDKGKEVKKADGGPTCFKCGKPGHFAKNCINHVSKYDYHKNKMNLAKRQDEGHALLAEDEAWLQMSSDDEERGLVCMLAQDDAWNVDSDEGKEDQLCLMADVEEQYSEDSDRDYNDVDSDHSDSSSEVLPDPYIELENQVKSLAQKHALVVKFSTELAHSKEKVTTLTLANKTLEDKVASLSDNISDLQKKLHEAEVLSRESLQKYEVIFAQRTNLFAKINDMEDKFLKRGQTDQTIHMNQPKEFNYYNPKEGIGYKSPCYLKRAISKTPTLYDLSYATREIPLSKDYTPSYTEDEMNQGVPILEKVYKDYQTFYEKRIAKLEAELEDERRMSLREKDLFLSKINELEKALKSKSTPTASQSTFGTLDNSRHHHHRWNVNALDFRPSSTSSTNSKSMVLRSPICTTISYMEDLAYMAPKSTVQISETVSDDSTNRTSGQSSKPGNKAPPKLSRKDKGKDKLVTPESEVASSSRTNVNVPKKNRRFRKRTNTTKPKEHSHNFTPKKTPSHTHSPNVKGTNHGSQNVTDQNMRNGRRKNKESGSKEGSRPKPFAHKPIYGCHSNFRCQNQFRFGYCANAFVNDYFVPNYHGFYNHGYHHTHNKRPNSKPKQKSPPKGKQEHVSKPANPNQKGPIPKWDGHVWYMDSGCSKHMTGRKELLPNFKQKYGGNVRFGNKLSAPIMGYGDILHHKITINKVAYVEGLSHNLLSIGKFCDKKLEVNFRETRCCVRTYDGQELIEGTRRSNLYTVNFRKQRPFTEVCLLSKATFNQNVLWHWRLSHLNYATINQLAKTGLVTGLPSLRFTKEQLCSACEMGKIKKSSHKLKVEHNTSKPLQLLHMVLCGPMRVQSINGRKYVLVIVDDFSRYTWVNFLRSKDGASDIIISFIRNVQVRLQLPVQVIRTDNGTEFKNRKLDSFLDYVEHLNKNGVVERKNRTLVEAARTMLTFSKLPLHFWAEAIASACFTQNRSLITKRFMKTPYELVYNRPPSIKFFRVFGCECYVKNDKDNLDKFSPKGDEGVFIGYAKDSSSYRVYNKKTRCVVESTNVDFEEGIEEDSTPAPVTPGISGVLASDQLHGNPMTSSSPANKPSSSNYNTCDLDELFEFFYKDSPAPANVALPVPAVVQPTPHVMVSTTDISSSNLQGTSSSSSASASPSSRVSPAPAEGEPSHTFQQAPVVNVPSPQSGTSSTMPTTSQHQGIPSPAPQVAGPSTTTQPAPQVAGPSTTTSPALQVAGPSTTTQPAPQVAGPSTTTQPAPQAAGPSLVSSDTPTAPGPIVVQSQVPPTVTTLVTTRREPEFYIDLRIEPLPPPTLPHTTKWTRAHPLQQVIGSKSAPVKTRSATQNECLFAAFLSRHEPSNVTEALDISDWVTAMQEELNQFERLGVWRLVPRPKNKTIIDLKWIFKNKKDEDGIVTRNKARLVAKGFKQQAGIDYDETFAPVARIEAIRIFLAYAAHKNFTVYQMDVKTAFLNGELKEEVYVSQPEGFVDRTKPNHALYGLKQAPRAWYDHLSNALLDNGFYKGKIDPPIFIKTEGDDILLVQIYVDDIIFGSTNSDMCTWFSDLMTTRFEMSMLRELSFFLGLQVLQKPDGILINQSKYIGDLLKRFHMDTSSVAKTPMASGTLIGADPKGKPLDQKAYRAIIGSLLYLTASRPDIMFATCFCARFQANPKESHMMAVKRILRYLKGTPNRGLWYPKESGFELVAFSDADHGGCQLDRKSTSGHFLGDKLVSWGSKKQHCVSTSTAEAEYVAAASCCSQVLWMRTQLRDYGYNFNHIPIYCDSKSAIAITCNPVQHTRTKHIDIRYHFIKDHVERGTIELYFVNTEYQLTDLFTKPLDEKRFNLLISKLGMFDPQE</sequence>
<keyword evidence="3" id="KW-0175">Coiled coil</keyword>
<dbReference type="GO" id="GO:0008270">
    <property type="term" value="F:zinc ion binding"/>
    <property type="evidence" value="ECO:0007669"/>
    <property type="project" value="UniProtKB-KW"/>
</dbReference>
<dbReference type="Pfam" id="PF13976">
    <property type="entry name" value="gag_pre-integrs"/>
    <property type="match status" value="1"/>
</dbReference>
<feature type="compositionally biased region" description="Basic and acidic residues" evidence="4">
    <location>
        <begin position="843"/>
        <end position="853"/>
    </location>
</feature>
<feature type="compositionally biased region" description="Polar residues" evidence="4">
    <location>
        <begin position="289"/>
        <end position="298"/>
    </location>
</feature>
<keyword evidence="1" id="KW-0645">Protease</keyword>
<feature type="compositionally biased region" description="Polar residues" evidence="4">
    <location>
        <begin position="744"/>
        <end position="759"/>
    </location>
</feature>
<name>A0AA38TV03_9ASTR</name>
<dbReference type="PROSITE" id="PS50994">
    <property type="entry name" value="INTEGRASE"/>
    <property type="match status" value="1"/>
</dbReference>
<evidence type="ECO:0000256" key="2">
    <source>
        <dbReference type="PROSITE-ProRule" id="PRU00047"/>
    </source>
</evidence>